<dbReference type="AlphaFoldDB" id="A0A0A0EAI1"/>
<sequence length="386" mass="41164">MNMQAKAQARPDRGGDTADLLSEVLDEIRTRRAEFEQKAHVPRDMVDRLRAIGCYRAFVPERFGGDALSPAAFCRLIETISAADASTGWVASFGVSSTYLSALPPETFARIYADPDTVFAGAMFPPQAATPEGDKLRVNGRWPWCSGSMGADYIGVGIKLEGEATPLPRSAVLPRSEVEIDETWDTIGLRGTGSHEVVVTDKLVSEDWTFIRGSAPQMDDPQFRYPAMALAAQVLAVVALGTAREALDWIRSDAAQRASITGAPNPGARPYVQADLARAEGILAGARHYFYDTIEAGWDELLTQGEVSGDTKIALRMAATKAAHDGAEAARLAFTLGGSGGMMAGHPLGRCMIDAACVAQHAFLNSGTWTAAGAGLFDQQTPPGYP</sequence>
<dbReference type="Pfam" id="PF08028">
    <property type="entry name" value="Acyl-CoA_dh_2"/>
    <property type="match status" value="1"/>
</dbReference>
<accession>A0A0A0EAI1</accession>
<dbReference type="GO" id="GO:0050660">
    <property type="term" value="F:flavin adenine dinucleotide binding"/>
    <property type="evidence" value="ECO:0007669"/>
    <property type="project" value="InterPro"/>
</dbReference>
<name>A0A0A0EAI1_9RHOB</name>
<dbReference type="Proteomes" id="UP000030004">
    <property type="component" value="Unassembled WGS sequence"/>
</dbReference>
<reference evidence="4 5" key="1">
    <citation type="journal article" date="2015" name="Antonie Van Leeuwenhoek">
        <title>Pseudooceanicola atlanticus gen. nov. sp. nov., isolated from surface seawater of the Atlantic Ocean and reclassification of Oceanicola batsensis, Oceanicola marinus, Oceanicola nitratireducens, Oceanicola nanhaiensis, Oceanicola antarcticus and Oceanicola flagellatus, as Pseudooceanicola batsensis comb. nov., Pseudooceanicola marinus comb. nov., Pseudooceanicola nitratireducens comb. nov., Pseudooceanicola nanhaiensis comb. nov., Pseudooceanicola antarcticus comb. nov., and Pseudooceanicola flagellatus comb. nov.</title>
        <authorList>
            <person name="Lai Q."/>
            <person name="Li G."/>
            <person name="Liu X."/>
            <person name="Du Y."/>
            <person name="Sun F."/>
            <person name="Shao Z."/>
        </authorList>
    </citation>
    <scope>NUCLEOTIDE SEQUENCE [LARGE SCALE GENOMIC DNA]</scope>
    <source>
        <strain evidence="4 5">22II-s11g</strain>
    </source>
</reference>
<organism evidence="4 5">
    <name type="scientific">Pseudooceanicola atlanticus</name>
    <dbReference type="NCBI Taxonomy" id="1461694"/>
    <lineage>
        <taxon>Bacteria</taxon>
        <taxon>Pseudomonadati</taxon>
        <taxon>Pseudomonadota</taxon>
        <taxon>Alphaproteobacteria</taxon>
        <taxon>Rhodobacterales</taxon>
        <taxon>Paracoccaceae</taxon>
        <taxon>Pseudooceanicola</taxon>
    </lineage>
</organism>
<feature type="domain" description="Acyl-CoA dehydrogenase/oxidase N-terminal" evidence="2">
    <location>
        <begin position="26"/>
        <end position="94"/>
    </location>
</feature>
<dbReference type="PANTHER" id="PTHR43884">
    <property type="entry name" value="ACYL-COA DEHYDROGENASE"/>
    <property type="match status" value="1"/>
</dbReference>
<dbReference type="InterPro" id="IPR013786">
    <property type="entry name" value="AcylCoA_DH/ox_N"/>
</dbReference>
<evidence type="ECO:0000259" key="2">
    <source>
        <dbReference type="Pfam" id="PF02771"/>
    </source>
</evidence>
<dbReference type="GO" id="GO:0008470">
    <property type="term" value="F:3-methylbutanoyl-CoA dehydrogenase activity"/>
    <property type="evidence" value="ECO:0007669"/>
    <property type="project" value="TreeGrafter"/>
</dbReference>
<proteinExistence type="predicted"/>
<dbReference type="SUPFAM" id="SSF47203">
    <property type="entry name" value="Acyl-CoA dehydrogenase C-terminal domain-like"/>
    <property type="match status" value="1"/>
</dbReference>
<evidence type="ECO:0000313" key="5">
    <source>
        <dbReference type="Proteomes" id="UP000030004"/>
    </source>
</evidence>
<dbReference type="Gene3D" id="1.10.540.10">
    <property type="entry name" value="Acyl-CoA dehydrogenase/oxidase, N-terminal domain"/>
    <property type="match status" value="1"/>
</dbReference>
<gene>
    <name evidence="4" type="ORF">ATO9_15225</name>
</gene>
<dbReference type="RefSeq" id="WP_043750827.1">
    <property type="nucleotide sequence ID" value="NZ_AQQX01000006.1"/>
</dbReference>
<dbReference type="EMBL" id="AQQX01000006">
    <property type="protein sequence ID" value="KGM47946.1"/>
    <property type="molecule type" value="Genomic_DNA"/>
</dbReference>
<dbReference type="Pfam" id="PF02771">
    <property type="entry name" value="Acyl-CoA_dh_N"/>
    <property type="match status" value="1"/>
</dbReference>
<dbReference type="InterPro" id="IPR037069">
    <property type="entry name" value="AcylCoA_DH/ox_N_sf"/>
</dbReference>
<keyword evidence="1" id="KW-0560">Oxidoreductase</keyword>
<keyword evidence="5" id="KW-1185">Reference proteome</keyword>
<dbReference type="STRING" id="1461694.ATO9_15225"/>
<dbReference type="InterPro" id="IPR046373">
    <property type="entry name" value="Acyl-CoA_Oxase/DH_mid-dom_sf"/>
</dbReference>
<evidence type="ECO:0000313" key="4">
    <source>
        <dbReference type="EMBL" id="KGM47946.1"/>
    </source>
</evidence>
<comment type="caution">
    <text evidence="4">The sequence shown here is derived from an EMBL/GenBank/DDBJ whole genome shotgun (WGS) entry which is preliminary data.</text>
</comment>
<feature type="domain" description="Acyl-CoA dehydrogenase C-terminal" evidence="3">
    <location>
        <begin position="234"/>
        <end position="365"/>
    </location>
</feature>
<dbReference type="GO" id="GO:0006552">
    <property type="term" value="P:L-leucine catabolic process"/>
    <property type="evidence" value="ECO:0007669"/>
    <property type="project" value="TreeGrafter"/>
</dbReference>
<dbReference type="PANTHER" id="PTHR43884:SF12">
    <property type="entry name" value="ISOVALERYL-COA DEHYDROGENASE, MITOCHONDRIAL-RELATED"/>
    <property type="match status" value="1"/>
</dbReference>
<dbReference type="InterPro" id="IPR036250">
    <property type="entry name" value="AcylCo_DH-like_C"/>
</dbReference>
<evidence type="ECO:0000256" key="1">
    <source>
        <dbReference type="ARBA" id="ARBA00023002"/>
    </source>
</evidence>
<dbReference type="PIRSF" id="PIRSF016578">
    <property type="entry name" value="HsaA"/>
    <property type="match status" value="1"/>
</dbReference>
<protein>
    <submittedName>
        <fullName evidence="4">Acyl-CoA dehydrogenase</fullName>
    </submittedName>
</protein>
<dbReference type="eggNOG" id="COG1960">
    <property type="taxonomic scope" value="Bacteria"/>
</dbReference>
<dbReference type="InterPro" id="IPR009100">
    <property type="entry name" value="AcylCoA_DH/oxidase_NM_dom_sf"/>
</dbReference>
<dbReference type="Gene3D" id="2.40.110.10">
    <property type="entry name" value="Butyryl-CoA Dehydrogenase, subunit A, domain 2"/>
    <property type="match status" value="1"/>
</dbReference>
<dbReference type="InterPro" id="IPR013107">
    <property type="entry name" value="Acyl-CoA_DH_C"/>
</dbReference>
<dbReference type="SUPFAM" id="SSF56645">
    <property type="entry name" value="Acyl-CoA dehydrogenase NM domain-like"/>
    <property type="match status" value="1"/>
</dbReference>
<evidence type="ECO:0000259" key="3">
    <source>
        <dbReference type="Pfam" id="PF08028"/>
    </source>
</evidence>
<dbReference type="Gene3D" id="1.20.140.10">
    <property type="entry name" value="Butyryl-CoA Dehydrogenase, subunit A, domain 3"/>
    <property type="match status" value="1"/>
</dbReference>